<gene>
    <name evidence="5" type="ORF">GRI91_13475</name>
</gene>
<evidence type="ECO:0000259" key="4">
    <source>
        <dbReference type="SMART" id="SM00822"/>
    </source>
</evidence>
<dbReference type="EMBL" id="WTYT01000006">
    <property type="protein sequence ID" value="MXO66771.1"/>
    <property type="molecule type" value="Genomic_DNA"/>
</dbReference>
<dbReference type="InterPro" id="IPR051687">
    <property type="entry name" value="Peroxisomal_Beta-Oxidation"/>
</dbReference>
<dbReference type="PROSITE" id="PS00061">
    <property type="entry name" value="ADH_SHORT"/>
    <property type="match status" value="1"/>
</dbReference>
<dbReference type="PANTHER" id="PTHR45024:SF2">
    <property type="entry name" value="SCP2 DOMAIN-CONTAINING PROTEIN"/>
    <property type="match status" value="1"/>
</dbReference>
<name>A0A6I4T9E2_9SPHN</name>
<dbReference type="Pfam" id="PF00106">
    <property type="entry name" value="adh_short"/>
    <property type="match status" value="1"/>
</dbReference>
<proteinExistence type="inferred from homology"/>
<feature type="domain" description="Ketoreductase" evidence="4">
    <location>
        <begin position="8"/>
        <end position="198"/>
    </location>
</feature>
<dbReference type="InterPro" id="IPR036291">
    <property type="entry name" value="NAD(P)-bd_dom_sf"/>
</dbReference>
<dbReference type="Proteomes" id="UP000438476">
    <property type="component" value="Unassembled WGS sequence"/>
</dbReference>
<organism evidence="5 6">
    <name type="scientific">Altericroceibacterium endophyticum</name>
    <dbReference type="NCBI Taxonomy" id="1808508"/>
    <lineage>
        <taxon>Bacteria</taxon>
        <taxon>Pseudomonadati</taxon>
        <taxon>Pseudomonadota</taxon>
        <taxon>Alphaproteobacteria</taxon>
        <taxon>Sphingomonadales</taxon>
        <taxon>Erythrobacteraceae</taxon>
        <taxon>Altericroceibacterium</taxon>
    </lineage>
</organism>
<comment type="caution">
    <text evidence="5">The sequence shown here is derived from an EMBL/GenBank/DDBJ whole genome shotgun (WGS) entry which is preliminary data.</text>
</comment>
<dbReference type="Gene3D" id="3.40.50.720">
    <property type="entry name" value="NAD(P)-binding Rossmann-like Domain"/>
    <property type="match status" value="2"/>
</dbReference>
<accession>A0A6I4T9E2</accession>
<dbReference type="InterPro" id="IPR002347">
    <property type="entry name" value="SDR_fam"/>
</dbReference>
<dbReference type="OrthoDB" id="9804774at2"/>
<evidence type="ECO:0000256" key="3">
    <source>
        <dbReference type="RuleBase" id="RU000363"/>
    </source>
</evidence>
<dbReference type="PRINTS" id="PR00081">
    <property type="entry name" value="GDHRDH"/>
</dbReference>
<dbReference type="SMART" id="SM00822">
    <property type="entry name" value="PKS_KR"/>
    <property type="match status" value="1"/>
</dbReference>
<dbReference type="SUPFAM" id="SSF51735">
    <property type="entry name" value="NAD(P)-binding Rossmann-fold domains"/>
    <property type="match status" value="1"/>
</dbReference>
<dbReference type="AlphaFoldDB" id="A0A6I4T9E2"/>
<evidence type="ECO:0000256" key="2">
    <source>
        <dbReference type="ARBA" id="ARBA00023002"/>
    </source>
</evidence>
<keyword evidence="6" id="KW-1185">Reference proteome</keyword>
<protein>
    <submittedName>
        <fullName evidence="5">SDR family NAD(P)-dependent oxidoreductase</fullName>
    </submittedName>
</protein>
<dbReference type="GO" id="GO:0016491">
    <property type="term" value="F:oxidoreductase activity"/>
    <property type="evidence" value="ECO:0007669"/>
    <property type="project" value="UniProtKB-KW"/>
</dbReference>
<dbReference type="InterPro" id="IPR057326">
    <property type="entry name" value="KR_dom"/>
</dbReference>
<dbReference type="InterPro" id="IPR020904">
    <property type="entry name" value="Sc_DH/Rdtase_CS"/>
</dbReference>
<comment type="similarity">
    <text evidence="1 3">Belongs to the short-chain dehydrogenases/reductases (SDR) family.</text>
</comment>
<evidence type="ECO:0000313" key="5">
    <source>
        <dbReference type="EMBL" id="MXO66771.1"/>
    </source>
</evidence>
<sequence>MAISFHNRVAVITGAGNGLGRAYALELARRGAKLVVNDLGGDLQGTGTSNAAAAVVQEICDAGGEAMACDASVTDTDAMHAMAQDAVERWGRIDVLINSAGILRDRTFAKMPAEDFDCVLETHLMGSANATRAVWPHMREQNYGRILFTSSTSGLFGNFGQANYGAAKMGLIGLARTLQLEGAKYRIRINALAPLAATRMTEDILPEDSFAKFAPEKVVPAALYLVSDDAPNGAIIGAGAGAFHSAWIAMNQPVVLDDDAMSVEGFAEKWDSIAQREPLCFPESGPEQSALILKALKQHSE</sequence>
<reference evidence="5 6" key="1">
    <citation type="submission" date="2019-12" db="EMBL/GenBank/DDBJ databases">
        <title>Genomic-based taxomic classification of the family Erythrobacteraceae.</title>
        <authorList>
            <person name="Xu L."/>
        </authorList>
    </citation>
    <scope>NUCLEOTIDE SEQUENCE [LARGE SCALE GENOMIC DNA]</scope>
    <source>
        <strain evidence="5 6">LMG 29518</strain>
    </source>
</reference>
<keyword evidence="2" id="KW-0560">Oxidoreductase</keyword>
<dbReference type="RefSeq" id="WP_160737219.1">
    <property type="nucleotide sequence ID" value="NZ_WTYT01000006.1"/>
</dbReference>
<dbReference type="PANTHER" id="PTHR45024">
    <property type="entry name" value="DEHYDROGENASES, SHORT CHAIN"/>
    <property type="match status" value="1"/>
</dbReference>
<evidence type="ECO:0000256" key="1">
    <source>
        <dbReference type="ARBA" id="ARBA00006484"/>
    </source>
</evidence>
<evidence type="ECO:0000313" key="6">
    <source>
        <dbReference type="Proteomes" id="UP000438476"/>
    </source>
</evidence>
<dbReference type="PRINTS" id="PR00080">
    <property type="entry name" value="SDRFAMILY"/>
</dbReference>